<sequence>MNLLLAVTEYRPQHVMAHNQLVHRALQLCEIQMINLKFTIERTANAAQRKLTFPAKQVSLLHIRQREGIVTPVSIMNDGSVAVVG</sequence>
<proteinExistence type="predicted"/>
<evidence type="ECO:0000313" key="2">
    <source>
        <dbReference type="Proteomes" id="UP000251123"/>
    </source>
</evidence>
<reference evidence="1 2" key="1">
    <citation type="submission" date="2018-06" db="EMBL/GenBank/DDBJ databases">
        <authorList>
            <consortium name="Pathogen Informatics"/>
            <person name="Doyle S."/>
        </authorList>
    </citation>
    <scope>NUCLEOTIDE SEQUENCE [LARGE SCALE GENOMIC DNA]</scope>
    <source>
        <strain evidence="1 2">NCTC9601</strain>
    </source>
</reference>
<dbReference type="EMBL" id="UASN01000002">
    <property type="protein sequence ID" value="SPX51800.1"/>
    <property type="molecule type" value="Genomic_DNA"/>
</dbReference>
<organism evidence="1 2">
    <name type="scientific">Klebsiella pneumoniae</name>
    <dbReference type="NCBI Taxonomy" id="573"/>
    <lineage>
        <taxon>Bacteria</taxon>
        <taxon>Pseudomonadati</taxon>
        <taxon>Pseudomonadota</taxon>
        <taxon>Gammaproteobacteria</taxon>
        <taxon>Enterobacterales</taxon>
        <taxon>Enterobacteriaceae</taxon>
        <taxon>Klebsiella/Raoultella group</taxon>
        <taxon>Klebsiella</taxon>
        <taxon>Klebsiella pneumoniae complex</taxon>
    </lineage>
</organism>
<gene>
    <name evidence="1" type="ORF">NCTC9601_00375</name>
</gene>
<dbReference type="AlphaFoldDB" id="A0A2X1S5H7"/>
<name>A0A2X1S5H7_KLEPN</name>
<protein>
    <submittedName>
        <fullName evidence="1">Uncharacterized protein</fullName>
    </submittedName>
</protein>
<dbReference type="Proteomes" id="UP000251123">
    <property type="component" value="Unassembled WGS sequence"/>
</dbReference>
<evidence type="ECO:0000313" key="1">
    <source>
        <dbReference type="EMBL" id="SPX51800.1"/>
    </source>
</evidence>
<accession>A0A2X1S5H7</accession>